<feature type="domain" description="AAA+ ATPase At3g28540-like C-terminal" evidence="2">
    <location>
        <begin position="1"/>
        <end position="40"/>
    </location>
</feature>
<dbReference type="Pfam" id="PF25568">
    <property type="entry name" value="AAA_lid_At3g28540"/>
    <property type="match status" value="1"/>
</dbReference>
<feature type="coiled-coil region" evidence="1">
    <location>
        <begin position="23"/>
        <end position="50"/>
    </location>
</feature>
<dbReference type="OrthoDB" id="10251412at2759"/>
<gene>
    <name evidence="3" type="ORF">POTOM_016598</name>
</gene>
<keyword evidence="4" id="KW-1185">Reference proteome</keyword>
<evidence type="ECO:0000256" key="1">
    <source>
        <dbReference type="SAM" id="Coils"/>
    </source>
</evidence>
<dbReference type="InterPro" id="IPR058017">
    <property type="entry name" value="At3g28540-like_C"/>
</dbReference>
<reference evidence="3" key="1">
    <citation type="journal article" date="2020" name="bioRxiv">
        <title>Hybrid origin of Populus tomentosa Carr. identified through genome sequencing and phylogenomic analysis.</title>
        <authorList>
            <person name="An X."/>
            <person name="Gao K."/>
            <person name="Chen Z."/>
            <person name="Li J."/>
            <person name="Yang X."/>
            <person name="Yang X."/>
            <person name="Zhou J."/>
            <person name="Guo T."/>
            <person name="Zhao T."/>
            <person name="Huang S."/>
            <person name="Miao D."/>
            <person name="Khan W.U."/>
            <person name="Rao P."/>
            <person name="Ye M."/>
            <person name="Lei B."/>
            <person name="Liao W."/>
            <person name="Wang J."/>
            <person name="Ji L."/>
            <person name="Li Y."/>
            <person name="Guo B."/>
            <person name="Mustafa N.S."/>
            <person name="Li S."/>
            <person name="Yun Q."/>
            <person name="Keller S.R."/>
            <person name="Mao J."/>
            <person name="Zhang R."/>
            <person name="Strauss S.H."/>
        </authorList>
    </citation>
    <scope>NUCLEOTIDE SEQUENCE</scope>
    <source>
        <strain evidence="3">GM15</strain>
        <tissue evidence="3">Leaf</tissue>
    </source>
</reference>
<keyword evidence="1" id="KW-0175">Coiled coil</keyword>
<proteinExistence type="predicted"/>
<dbReference type="AlphaFoldDB" id="A0A8X8D3W3"/>
<sequence>MSPADVAENLMPKSDEQDEETCLKTLIKALEASKEEARKKLEEAVMLKAKKGDKENGMITEGHCQYEQFNRAYSPQNVKSKQRSPKLIPKLVLGDDPPFSAALLHPTVRD</sequence>
<name>A0A8X8D3W3_POPTO</name>
<dbReference type="EMBL" id="JAAWWB010000008">
    <property type="protein sequence ID" value="KAG6776810.1"/>
    <property type="molecule type" value="Genomic_DNA"/>
</dbReference>
<accession>A0A8X8D3W3</accession>
<evidence type="ECO:0000313" key="3">
    <source>
        <dbReference type="EMBL" id="KAG6776810.1"/>
    </source>
</evidence>
<evidence type="ECO:0000313" key="4">
    <source>
        <dbReference type="Proteomes" id="UP000886885"/>
    </source>
</evidence>
<evidence type="ECO:0000259" key="2">
    <source>
        <dbReference type="Pfam" id="PF25568"/>
    </source>
</evidence>
<protein>
    <recommendedName>
        <fullName evidence="2">AAA+ ATPase At3g28540-like C-terminal domain-containing protein</fullName>
    </recommendedName>
</protein>
<comment type="caution">
    <text evidence="3">The sequence shown here is derived from an EMBL/GenBank/DDBJ whole genome shotgun (WGS) entry which is preliminary data.</text>
</comment>
<organism evidence="3 4">
    <name type="scientific">Populus tomentosa</name>
    <name type="common">Chinese white poplar</name>
    <dbReference type="NCBI Taxonomy" id="118781"/>
    <lineage>
        <taxon>Eukaryota</taxon>
        <taxon>Viridiplantae</taxon>
        <taxon>Streptophyta</taxon>
        <taxon>Embryophyta</taxon>
        <taxon>Tracheophyta</taxon>
        <taxon>Spermatophyta</taxon>
        <taxon>Magnoliopsida</taxon>
        <taxon>eudicotyledons</taxon>
        <taxon>Gunneridae</taxon>
        <taxon>Pentapetalae</taxon>
        <taxon>rosids</taxon>
        <taxon>fabids</taxon>
        <taxon>Malpighiales</taxon>
        <taxon>Salicaceae</taxon>
        <taxon>Saliceae</taxon>
        <taxon>Populus</taxon>
    </lineage>
</organism>
<dbReference type="Proteomes" id="UP000886885">
    <property type="component" value="Chromosome 4D"/>
</dbReference>